<evidence type="ECO:0000313" key="3">
    <source>
        <dbReference type="EMBL" id="SUD49109.1"/>
    </source>
</evidence>
<dbReference type="RefSeq" id="WP_039813999.1">
    <property type="nucleotide sequence ID" value="NZ_UGRY01000006.1"/>
</dbReference>
<dbReference type="AlphaFoldDB" id="A0A379JKC3"/>
<evidence type="ECO:0000313" key="4">
    <source>
        <dbReference type="Proteomes" id="UP000255467"/>
    </source>
</evidence>
<evidence type="ECO:0000259" key="2">
    <source>
        <dbReference type="Pfam" id="PF11887"/>
    </source>
</evidence>
<dbReference type="GO" id="GO:0005576">
    <property type="term" value="C:extracellular region"/>
    <property type="evidence" value="ECO:0007669"/>
    <property type="project" value="TreeGrafter"/>
</dbReference>
<proteinExistence type="predicted"/>
<dbReference type="PANTHER" id="PTHR33371">
    <property type="entry name" value="INTERMEMBRANE PHOSPHOLIPID TRANSPORT SYSTEM BINDING PROTEIN MLAD-RELATED"/>
    <property type="match status" value="1"/>
</dbReference>
<feature type="domain" description="Mce/MlaD" evidence="1">
    <location>
        <begin position="37"/>
        <end position="110"/>
    </location>
</feature>
<evidence type="ECO:0000259" key="1">
    <source>
        <dbReference type="Pfam" id="PF02470"/>
    </source>
</evidence>
<dbReference type="PANTHER" id="PTHR33371:SF17">
    <property type="entry name" value="MCE-FAMILY PROTEIN MCE1B"/>
    <property type="match status" value="1"/>
</dbReference>
<dbReference type="EMBL" id="UGRY01000006">
    <property type="protein sequence ID" value="SUD49109.1"/>
    <property type="molecule type" value="Genomic_DNA"/>
</dbReference>
<feature type="domain" description="Mammalian cell entry C-terminal" evidence="2">
    <location>
        <begin position="116"/>
        <end position="283"/>
    </location>
</feature>
<dbReference type="InterPro" id="IPR005693">
    <property type="entry name" value="Mce"/>
</dbReference>
<dbReference type="InterPro" id="IPR052336">
    <property type="entry name" value="MlaD_Phospholipid_Transporter"/>
</dbReference>
<dbReference type="Pfam" id="PF11887">
    <property type="entry name" value="Mce4_CUP1"/>
    <property type="match status" value="1"/>
</dbReference>
<dbReference type="GO" id="GO:0051701">
    <property type="term" value="P:biological process involved in interaction with host"/>
    <property type="evidence" value="ECO:0007669"/>
    <property type="project" value="TreeGrafter"/>
</dbReference>
<dbReference type="OrthoDB" id="338143at2"/>
<dbReference type="STRING" id="1406858.GCA_000710895_01052"/>
<dbReference type="Pfam" id="PF02470">
    <property type="entry name" value="MlaD"/>
    <property type="match status" value="1"/>
</dbReference>
<dbReference type="InterPro" id="IPR003399">
    <property type="entry name" value="Mce/MlaD"/>
</dbReference>
<organism evidence="3 4">
    <name type="scientific">Nocardia otitidiscaviarum</name>
    <dbReference type="NCBI Taxonomy" id="1823"/>
    <lineage>
        <taxon>Bacteria</taxon>
        <taxon>Bacillati</taxon>
        <taxon>Actinomycetota</taxon>
        <taxon>Actinomycetes</taxon>
        <taxon>Mycobacteriales</taxon>
        <taxon>Nocardiaceae</taxon>
        <taxon>Nocardia</taxon>
    </lineage>
</organism>
<dbReference type="NCBIfam" id="TIGR00996">
    <property type="entry name" value="Mtu_fam_mce"/>
    <property type="match status" value="1"/>
</dbReference>
<sequence>MNGIGSAAAKLTVFGVIVAACTGFIVTALRTPVPGDKVVYQAVFTDVSGLYEGDSVRMSGVAVGKVESVDLDRDRARVRFTVDRTRPVYDTTQAAVRYQNLIGQRYVELLTERPSAVKLPAGGVIPVERTIPSFDVSKLFNGFKPLFDTLEPEQLNQFGTNLLRVIQGDGSGIGPVLADLDRITAHARDSEAVIVLLIQNLGVVSQEIGGKSDAVGALVDQLSEILRQFTDRMQGVIAAIEKGDRVLTPLIPILEEGRDAYDVAYGPIDGLLRRLVPQTETLTQLLALTPGLVSGLNNAVPGEGYRPRITCSSGEAVVPDIGGVVLGSQNLVVCE</sequence>
<dbReference type="Proteomes" id="UP000255467">
    <property type="component" value="Unassembled WGS sequence"/>
</dbReference>
<accession>A0A379JKC3</accession>
<reference evidence="3 4" key="1">
    <citation type="submission" date="2018-06" db="EMBL/GenBank/DDBJ databases">
        <authorList>
            <consortium name="Pathogen Informatics"/>
            <person name="Doyle S."/>
        </authorList>
    </citation>
    <scope>NUCLEOTIDE SEQUENCE [LARGE SCALE GENOMIC DNA]</scope>
    <source>
        <strain evidence="3 4">NCTC1934</strain>
    </source>
</reference>
<keyword evidence="4" id="KW-1185">Reference proteome</keyword>
<protein>
    <submittedName>
        <fullName evidence="3">Virulence factor Mce family protein</fullName>
    </submittedName>
</protein>
<dbReference type="InterPro" id="IPR024516">
    <property type="entry name" value="Mce_C"/>
</dbReference>
<name>A0A379JKC3_9NOCA</name>
<gene>
    <name evidence="3" type="ORF">NCTC1934_06460</name>
</gene>